<dbReference type="GeneID" id="95977601"/>
<keyword evidence="4" id="KW-1185">Reference proteome</keyword>
<evidence type="ECO:0000259" key="2">
    <source>
        <dbReference type="Pfam" id="PF17111"/>
    </source>
</evidence>
<comment type="caution">
    <text evidence="3">The sequence shown here is derived from an EMBL/GenBank/DDBJ whole genome shotgun (WGS) entry which is preliminary data.</text>
</comment>
<sequence>MRLAETVNACGDCCEALQSFLESWSKVSRASQRSLEDRIHMAFETHAIGSSNGQLGACKLTLDIANNTSLLHVQPHQGRVTDDVSTVLQEQEKSMLQLIKNAEVKIDESQKVEEQLQKLKANVRSRADRRGTRNIIDFVCDEQRAWRHHKSACESVYKQSQSKRTGVKIDDVKISESAYAIMGITNAAGELRNLDFQLDVSGVTVNGDAVTFMGYQNTDLNAEMFRGRR</sequence>
<dbReference type="Pfam" id="PF17111">
    <property type="entry name" value="PigL_N"/>
    <property type="match status" value="1"/>
</dbReference>
<dbReference type="RefSeq" id="XP_069201272.1">
    <property type="nucleotide sequence ID" value="XM_069348469.1"/>
</dbReference>
<proteinExistence type="predicted"/>
<organism evidence="3 4">
    <name type="scientific">Neodothiora populina</name>
    <dbReference type="NCBI Taxonomy" id="2781224"/>
    <lineage>
        <taxon>Eukaryota</taxon>
        <taxon>Fungi</taxon>
        <taxon>Dikarya</taxon>
        <taxon>Ascomycota</taxon>
        <taxon>Pezizomycotina</taxon>
        <taxon>Dothideomycetes</taxon>
        <taxon>Dothideomycetidae</taxon>
        <taxon>Dothideales</taxon>
        <taxon>Dothioraceae</taxon>
        <taxon>Neodothiora</taxon>
    </lineage>
</organism>
<protein>
    <recommendedName>
        <fullName evidence="2">Azaphilone pigments biosynthesis cluster protein L N-terminal domain-containing protein</fullName>
    </recommendedName>
</protein>
<feature type="domain" description="Azaphilone pigments biosynthesis cluster protein L N-terminal" evidence="2">
    <location>
        <begin position="3"/>
        <end position="132"/>
    </location>
</feature>
<evidence type="ECO:0000256" key="1">
    <source>
        <dbReference type="SAM" id="Coils"/>
    </source>
</evidence>
<keyword evidence="1" id="KW-0175">Coiled coil</keyword>
<dbReference type="EMBL" id="JBFMKM010000008">
    <property type="protein sequence ID" value="KAL1304998.1"/>
    <property type="molecule type" value="Genomic_DNA"/>
</dbReference>
<dbReference type="Proteomes" id="UP001562354">
    <property type="component" value="Unassembled WGS sequence"/>
</dbReference>
<accession>A0ABR3PFS3</accession>
<dbReference type="InterPro" id="IPR031348">
    <property type="entry name" value="PigL_N"/>
</dbReference>
<gene>
    <name evidence="3" type="ORF">AAFC00_003901</name>
</gene>
<evidence type="ECO:0000313" key="4">
    <source>
        <dbReference type="Proteomes" id="UP001562354"/>
    </source>
</evidence>
<feature type="coiled-coil region" evidence="1">
    <location>
        <begin position="99"/>
        <end position="129"/>
    </location>
</feature>
<evidence type="ECO:0000313" key="3">
    <source>
        <dbReference type="EMBL" id="KAL1304998.1"/>
    </source>
</evidence>
<reference evidence="3 4" key="1">
    <citation type="submission" date="2024-07" db="EMBL/GenBank/DDBJ databases">
        <title>Draft sequence of the Neodothiora populina.</title>
        <authorList>
            <person name="Drown D.D."/>
            <person name="Schuette U.S."/>
            <person name="Buechlein A.B."/>
            <person name="Rusch D.R."/>
            <person name="Winton L.W."/>
            <person name="Adams G.A."/>
        </authorList>
    </citation>
    <scope>NUCLEOTIDE SEQUENCE [LARGE SCALE GENOMIC DNA]</scope>
    <source>
        <strain evidence="3 4">CPC 39397</strain>
    </source>
</reference>
<name>A0ABR3PFS3_9PEZI</name>